<reference evidence="1 2" key="1">
    <citation type="submission" date="2019-12" db="EMBL/GenBank/DDBJ databases">
        <title>Genomic-based taxomic classification of the family Erythrobacteraceae.</title>
        <authorList>
            <person name="Xu L."/>
        </authorList>
    </citation>
    <scope>NUCLEOTIDE SEQUENCE [LARGE SCALE GENOMIC DNA]</scope>
    <source>
        <strain evidence="1 2">KEMB 9005-328</strain>
    </source>
</reference>
<protein>
    <submittedName>
        <fullName evidence="1">Uncharacterized protein</fullName>
    </submittedName>
</protein>
<dbReference type="OrthoDB" id="8375702at2"/>
<gene>
    <name evidence="1" type="ORF">GRI58_13975</name>
</gene>
<organism evidence="1 2">
    <name type="scientific">Qipengyuania algicida</name>
    <dbReference type="NCBI Taxonomy" id="1836209"/>
    <lineage>
        <taxon>Bacteria</taxon>
        <taxon>Pseudomonadati</taxon>
        <taxon>Pseudomonadota</taxon>
        <taxon>Alphaproteobacteria</taxon>
        <taxon>Sphingomonadales</taxon>
        <taxon>Erythrobacteraceae</taxon>
        <taxon>Qipengyuania</taxon>
    </lineage>
</organism>
<accession>A0A845AKH7</accession>
<evidence type="ECO:0000313" key="1">
    <source>
        <dbReference type="EMBL" id="MXP29917.1"/>
    </source>
</evidence>
<comment type="caution">
    <text evidence="1">The sequence shown here is derived from an EMBL/GenBank/DDBJ whole genome shotgun (WGS) entry which is preliminary data.</text>
</comment>
<proteinExistence type="predicted"/>
<sequence length="75" mass="8366">MGQRTVLRAAARVTSIGQLTGFTTHYSNPTVRADFFDLGTGDLREANARLPAAGTYKTWRKLDPPDWTFMHLAQV</sequence>
<dbReference type="RefSeq" id="WP_160754221.1">
    <property type="nucleotide sequence ID" value="NZ_WTYA01000013.1"/>
</dbReference>
<name>A0A845AKH7_9SPHN</name>
<dbReference type="EMBL" id="WTYA01000013">
    <property type="protein sequence ID" value="MXP29917.1"/>
    <property type="molecule type" value="Genomic_DNA"/>
</dbReference>
<evidence type="ECO:0000313" key="2">
    <source>
        <dbReference type="Proteomes" id="UP000439780"/>
    </source>
</evidence>
<dbReference type="AlphaFoldDB" id="A0A845AKH7"/>
<keyword evidence="2" id="KW-1185">Reference proteome</keyword>
<dbReference type="Proteomes" id="UP000439780">
    <property type="component" value="Unassembled WGS sequence"/>
</dbReference>